<evidence type="ECO:0000313" key="4">
    <source>
        <dbReference type="Proteomes" id="UP001202248"/>
    </source>
</evidence>
<feature type="domain" description="3-keto-alpha-glucoside-1,2-lyase/3-keto-2-hydroxy-glucal hydratase" evidence="2">
    <location>
        <begin position="37"/>
        <end position="246"/>
    </location>
</feature>
<reference evidence="3 4" key="1">
    <citation type="submission" date="2022-02" db="EMBL/GenBank/DDBJ databases">
        <authorList>
            <person name="Min J."/>
        </authorList>
    </citation>
    <scope>NUCLEOTIDE SEQUENCE [LARGE SCALE GENOMIC DNA]</scope>
    <source>
        <strain evidence="3 4">GR10-1</strain>
    </source>
</reference>
<feature type="chain" id="PRO_5045051373" evidence="1">
    <location>
        <begin position="25"/>
        <end position="249"/>
    </location>
</feature>
<dbReference type="RefSeq" id="WP_240831841.1">
    <property type="nucleotide sequence ID" value="NZ_JAKWBL010000004.1"/>
</dbReference>
<comment type="caution">
    <text evidence="3">The sequence shown here is derived from an EMBL/GenBank/DDBJ whole genome shotgun (WGS) entry which is preliminary data.</text>
</comment>
<dbReference type="InterPro" id="IPR010496">
    <property type="entry name" value="AL/BT2_dom"/>
</dbReference>
<evidence type="ECO:0000313" key="3">
    <source>
        <dbReference type="EMBL" id="MCH5599812.1"/>
    </source>
</evidence>
<accession>A0ABS9SN59</accession>
<name>A0ABS9SN59_9BACT</name>
<sequence>MINIKTFYKISAFAILLLAGCATSKTNTLIGKEKNEGWKLLFDGKTSNGWRGANMATFPTAANGWVIKDGLITIQASDGSESQNVGDIVTVDEYSAFELVFDFKLTKGANSGVKYFVTLKENSGKSAIGLEYQILDDAVHPDAKLGRDGNRTIASLYDLKTSNKANATRPIGEWNTGRVIVYPNNHVEHWLNGVKVLEYERKSPEFRELVKISKYKVWKNFGEADKGHILLQDHGNEVSYRNIKIKVLK</sequence>
<dbReference type="Gene3D" id="2.60.120.560">
    <property type="entry name" value="Exo-inulinase, domain 1"/>
    <property type="match status" value="1"/>
</dbReference>
<dbReference type="EMBL" id="JAKWBL010000004">
    <property type="protein sequence ID" value="MCH5599812.1"/>
    <property type="molecule type" value="Genomic_DNA"/>
</dbReference>
<proteinExistence type="predicted"/>
<keyword evidence="4" id="KW-1185">Reference proteome</keyword>
<feature type="signal peptide" evidence="1">
    <location>
        <begin position="1"/>
        <end position="24"/>
    </location>
</feature>
<evidence type="ECO:0000256" key="1">
    <source>
        <dbReference type="SAM" id="SignalP"/>
    </source>
</evidence>
<evidence type="ECO:0000259" key="2">
    <source>
        <dbReference type="Pfam" id="PF06439"/>
    </source>
</evidence>
<protein>
    <submittedName>
        <fullName evidence="3">DUF1080 domain-containing protein</fullName>
    </submittedName>
</protein>
<dbReference type="Pfam" id="PF06439">
    <property type="entry name" value="3keto-disac_hyd"/>
    <property type="match status" value="1"/>
</dbReference>
<dbReference type="PROSITE" id="PS51257">
    <property type="entry name" value="PROKAR_LIPOPROTEIN"/>
    <property type="match status" value="1"/>
</dbReference>
<keyword evidence="1" id="KW-0732">Signal</keyword>
<gene>
    <name evidence="3" type="ORF">MKP09_18790</name>
</gene>
<organism evidence="3 4">
    <name type="scientific">Niabella ginsengisoli</name>
    <dbReference type="NCBI Taxonomy" id="522298"/>
    <lineage>
        <taxon>Bacteria</taxon>
        <taxon>Pseudomonadati</taxon>
        <taxon>Bacteroidota</taxon>
        <taxon>Chitinophagia</taxon>
        <taxon>Chitinophagales</taxon>
        <taxon>Chitinophagaceae</taxon>
        <taxon>Niabella</taxon>
    </lineage>
</organism>
<dbReference type="Proteomes" id="UP001202248">
    <property type="component" value="Unassembled WGS sequence"/>
</dbReference>